<keyword evidence="1" id="KW-0472">Membrane</keyword>
<dbReference type="RefSeq" id="WP_162229478.1">
    <property type="nucleotide sequence ID" value="NZ_WMHZ01000009.1"/>
</dbReference>
<dbReference type="PANTHER" id="PTHR34980">
    <property type="entry name" value="INNER MEMBRANE PROTEIN-RELATED-RELATED"/>
    <property type="match status" value="1"/>
</dbReference>
<gene>
    <name evidence="2" type="ORF">GKZ75_07635</name>
</gene>
<accession>A0A6N9QXY6</accession>
<dbReference type="Pfam" id="PF05656">
    <property type="entry name" value="DUF805"/>
    <property type="match status" value="1"/>
</dbReference>
<dbReference type="EMBL" id="WMHZ01000009">
    <property type="protein sequence ID" value="NDO78102.1"/>
    <property type="molecule type" value="Genomic_DNA"/>
</dbReference>
<feature type="transmembrane region" description="Helical" evidence="1">
    <location>
        <begin position="108"/>
        <end position="130"/>
    </location>
</feature>
<keyword evidence="1" id="KW-0812">Transmembrane</keyword>
<proteinExistence type="predicted"/>
<dbReference type="InterPro" id="IPR008523">
    <property type="entry name" value="DUF805"/>
</dbReference>
<dbReference type="Proteomes" id="UP000471026">
    <property type="component" value="Unassembled WGS sequence"/>
</dbReference>
<dbReference type="GO" id="GO:0005886">
    <property type="term" value="C:plasma membrane"/>
    <property type="evidence" value="ECO:0007669"/>
    <property type="project" value="TreeGrafter"/>
</dbReference>
<name>A0A6N9QXY6_9MICC</name>
<reference evidence="2 3" key="1">
    <citation type="submission" date="2019-11" db="EMBL/GenBank/DDBJ databases">
        <title>Draft genome sequence of Kocuria indica DP-K7, a methyl red degrading Actinobacterium.</title>
        <authorList>
            <person name="Kumaran S."/>
            <person name="Tischler D."/>
            <person name="Ngo A.C.R."/>
            <person name="Schultes F."/>
        </authorList>
    </citation>
    <scope>NUCLEOTIDE SEQUENCE [LARGE SCALE GENOMIC DNA]</scope>
    <source>
        <strain evidence="2 3">DP-K7</strain>
    </source>
</reference>
<protein>
    <submittedName>
        <fullName evidence="2">DUF805 domain-containing protein</fullName>
    </submittedName>
</protein>
<dbReference type="PANTHER" id="PTHR34980:SF2">
    <property type="entry name" value="INNER MEMBRANE PROTEIN YHAH-RELATED"/>
    <property type="match status" value="1"/>
</dbReference>
<evidence type="ECO:0000256" key="1">
    <source>
        <dbReference type="SAM" id="Phobius"/>
    </source>
</evidence>
<sequence length="154" mass="16962">MTYPAQPLPRSTQPGEPVGPLGAVRNYVRKGFRFSGRASRSEYWWVALWTVVISLLMELGNFRLPDEPGGSSALGLILALLLFALSIFVVIFSLSLSVRRLHDINASGLWVLVIFIPLLGHLALLVMAAFPPNPRGARFDNQTLPTVDHTSSHE</sequence>
<dbReference type="AlphaFoldDB" id="A0A6N9QXY6"/>
<organism evidence="2 3">
    <name type="scientific">Kocuria marina subsp. indica</name>
    <dbReference type="NCBI Taxonomy" id="1049583"/>
    <lineage>
        <taxon>Bacteria</taxon>
        <taxon>Bacillati</taxon>
        <taxon>Actinomycetota</taxon>
        <taxon>Actinomycetes</taxon>
        <taxon>Micrococcales</taxon>
        <taxon>Micrococcaceae</taxon>
        <taxon>Kocuria</taxon>
    </lineage>
</organism>
<feature type="transmembrane region" description="Helical" evidence="1">
    <location>
        <begin position="74"/>
        <end position="96"/>
    </location>
</feature>
<feature type="transmembrane region" description="Helical" evidence="1">
    <location>
        <begin position="43"/>
        <end position="62"/>
    </location>
</feature>
<evidence type="ECO:0000313" key="2">
    <source>
        <dbReference type="EMBL" id="NDO78102.1"/>
    </source>
</evidence>
<evidence type="ECO:0000313" key="3">
    <source>
        <dbReference type="Proteomes" id="UP000471026"/>
    </source>
</evidence>
<keyword evidence="1" id="KW-1133">Transmembrane helix</keyword>
<comment type="caution">
    <text evidence="2">The sequence shown here is derived from an EMBL/GenBank/DDBJ whole genome shotgun (WGS) entry which is preliminary data.</text>
</comment>